<organism evidence="4 5">
    <name type="scientific">Giardia duodenalis assemblage B</name>
    <dbReference type="NCBI Taxonomy" id="1394984"/>
    <lineage>
        <taxon>Eukaryota</taxon>
        <taxon>Metamonada</taxon>
        <taxon>Diplomonadida</taxon>
        <taxon>Hexamitidae</taxon>
        <taxon>Giardiinae</taxon>
        <taxon>Giardia</taxon>
    </lineage>
</organism>
<evidence type="ECO:0000256" key="1">
    <source>
        <dbReference type="ARBA" id="ARBA00005949"/>
    </source>
</evidence>
<dbReference type="PANTHER" id="PTHR24136">
    <property type="entry name" value="SOWAH (DROSOPHILA) HOMOLOG"/>
    <property type="match status" value="1"/>
</dbReference>
<evidence type="ECO:0000313" key="5">
    <source>
        <dbReference type="Proteomes" id="UP000070089"/>
    </source>
</evidence>
<dbReference type="OrthoDB" id="6422058at2759"/>
<dbReference type="SUPFAM" id="SSF48403">
    <property type="entry name" value="Ankyrin repeat"/>
    <property type="match status" value="1"/>
</dbReference>
<evidence type="ECO:0000256" key="3">
    <source>
        <dbReference type="ARBA" id="ARBA00023043"/>
    </source>
</evidence>
<name>A0A132NTN3_GIAIN</name>
<keyword evidence="3" id="KW-0040">ANK repeat</keyword>
<dbReference type="InterPro" id="IPR051573">
    <property type="entry name" value="Ankyrin-SOCS_box_domain"/>
</dbReference>
<accession>A0A132NTN3</accession>
<dbReference type="Gene3D" id="1.25.40.20">
    <property type="entry name" value="Ankyrin repeat-containing domain"/>
    <property type="match status" value="1"/>
</dbReference>
<comment type="similarity">
    <text evidence="1">Belongs to the ankyrin SOCS box (ASB) family.</text>
</comment>
<dbReference type="AlphaFoldDB" id="A0A132NTN3"/>
<dbReference type="InterPro" id="IPR002110">
    <property type="entry name" value="Ankyrin_rpt"/>
</dbReference>
<dbReference type="PANTHER" id="PTHR24136:SF15">
    <property type="entry name" value="ANK_REP_REGION DOMAIN-CONTAINING PROTEIN"/>
    <property type="match status" value="1"/>
</dbReference>
<proteinExistence type="inferred from homology"/>
<keyword evidence="2" id="KW-0677">Repeat</keyword>
<dbReference type="InterPro" id="IPR036770">
    <property type="entry name" value="Ankyrin_rpt-contain_sf"/>
</dbReference>
<sequence length="445" mass="48810">MCCGGKKDDLANWIKAASTGNLTVINKQLSKMKGKRDTRATNTDGNIFNSFTAMHYACYFNHLQVVQKLFDFEYMIKTGDAVRVKSKFSSADVEMNLGKDSTPLMIAIARGSIPVAKFLLEKASTSGGAVSQQILGVSNASGLTALGMACSSANKEMIDLILLKDAVLLKTELHMTAVTGTNAIHHLALFARTEVFDKLTKYIFDSAETSPENKKLRIQFVEKLMSKDSNQNSVFDMVYQKTIGRKFGVSDDHKDAMYKSLKTMVRRVYIWALQLKHNELEIANGFLGAPYEEICKEVSHEVSKEFLERCTKASTDPETDDTLYLMQQLIDKYSTSATTKTAEPSQAVLESSQISRKSTKSVVEKPVSTTASVVESTRASQVLDEGSKAITGQASSGDYENILVDSTEIPSHTPQMTGLNETAQPTDVIEDSLVIDPAMLPPSLA</sequence>
<dbReference type="Proteomes" id="UP000070089">
    <property type="component" value="Unassembled WGS sequence"/>
</dbReference>
<comment type="caution">
    <text evidence="4">The sequence shown here is derived from an EMBL/GenBank/DDBJ whole genome shotgun (WGS) entry which is preliminary data.</text>
</comment>
<dbReference type="SMART" id="SM00248">
    <property type="entry name" value="ANK"/>
    <property type="match status" value="4"/>
</dbReference>
<dbReference type="Pfam" id="PF12796">
    <property type="entry name" value="Ank_2"/>
    <property type="match status" value="1"/>
</dbReference>
<evidence type="ECO:0000256" key="2">
    <source>
        <dbReference type="ARBA" id="ARBA00022737"/>
    </source>
</evidence>
<reference evidence="4 5" key="1">
    <citation type="journal article" date="2015" name="Mol. Biochem. Parasitol.">
        <title>Identification of polymorphic genes for use in assemblage B genotyping assays through comparative genomics of multiple assemblage B Giardia duodenalis isolates.</title>
        <authorList>
            <person name="Wielinga C."/>
            <person name="Thompson R.C."/>
            <person name="Monis P."/>
            <person name="Ryan U."/>
        </authorList>
    </citation>
    <scope>NUCLEOTIDE SEQUENCE [LARGE SCALE GENOMIC DNA]</scope>
    <source>
        <strain evidence="4 5">BAH15c1</strain>
    </source>
</reference>
<dbReference type="VEuPathDB" id="GiardiaDB:QR46_2989"/>
<protein>
    <submittedName>
        <fullName evidence="4">Ankyrin repeat protein</fullName>
    </submittedName>
</protein>
<dbReference type="GO" id="GO:0045732">
    <property type="term" value="P:positive regulation of protein catabolic process"/>
    <property type="evidence" value="ECO:0007669"/>
    <property type="project" value="TreeGrafter"/>
</dbReference>
<evidence type="ECO:0000313" key="4">
    <source>
        <dbReference type="EMBL" id="KWX13032.1"/>
    </source>
</evidence>
<dbReference type="EMBL" id="JXTI01000087">
    <property type="protein sequence ID" value="KWX13032.1"/>
    <property type="molecule type" value="Genomic_DNA"/>
</dbReference>
<dbReference type="GO" id="GO:0016567">
    <property type="term" value="P:protein ubiquitination"/>
    <property type="evidence" value="ECO:0007669"/>
    <property type="project" value="TreeGrafter"/>
</dbReference>
<gene>
    <name evidence="4" type="ORF">QR46_2989</name>
</gene>